<evidence type="ECO:0000313" key="2">
    <source>
        <dbReference type="EMBL" id="BBH21922.1"/>
    </source>
</evidence>
<feature type="domain" description="PPM-type phosphatase" evidence="1">
    <location>
        <begin position="33"/>
        <end position="233"/>
    </location>
</feature>
<dbReference type="AlphaFoldDB" id="A0A3G9IUI6"/>
<name>A0A3G9IUI6_9BACL</name>
<dbReference type="RefSeq" id="WP_125659174.1">
    <property type="nucleotide sequence ID" value="NZ_AP019308.1"/>
</dbReference>
<dbReference type="SUPFAM" id="SSF81606">
    <property type="entry name" value="PP2C-like"/>
    <property type="match status" value="1"/>
</dbReference>
<dbReference type="KEGG" id="pbk:Back11_32670"/>
<keyword evidence="3" id="KW-1185">Reference proteome</keyword>
<protein>
    <submittedName>
        <fullName evidence="2">Serine/threonine protein phosphatase</fullName>
    </submittedName>
</protein>
<dbReference type="OrthoDB" id="1755431at2"/>
<accession>A0A3G9IUI6</accession>
<gene>
    <name evidence="2" type="ORF">Back11_32670</name>
</gene>
<dbReference type="InterPro" id="IPR036457">
    <property type="entry name" value="PPM-type-like_dom_sf"/>
</dbReference>
<dbReference type="Pfam" id="PF13672">
    <property type="entry name" value="PP2C_2"/>
    <property type="match status" value="1"/>
</dbReference>
<organism evidence="2 3">
    <name type="scientific">Paenibacillus baekrokdamisoli</name>
    <dbReference type="NCBI Taxonomy" id="1712516"/>
    <lineage>
        <taxon>Bacteria</taxon>
        <taxon>Bacillati</taxon>
        <taxon>Bacillota</taxon>
        <taxon>Bacilli</taxon>
        <taxon>Bacillales</taxon>
        <taxon>Paenibacillaceae</taxon>
        <taxon>Paenibacillus</taxon>
    </lineage>
</organism>
<proteinExistence type="predicted"/>
<dbReference type="EMBL" id="AP019308">
    <property type="protein sequence ID" value="BBH21922.1"/>
    <property type="molecule type" value="Genomic_DNA"/>
</dbReference>
<dbReference type="Proteomes" id="UP000275368">
    <property type="component" value="Chromosome"/>
</dbReference>
<sequence>MSTETVKLHVQCHTVPGGAKMNEDALVMNPFCQVYGVIDGVSSMVAYQDAQGRTGGYIAAQLLASELNAHDAGLDLKQAVLSANRKLNESMLETNIDLSCKWKRWGAVFAVVRIYEKSIEYVQTGDCMLFIEYTDKSLRVLTRNQVAHFDLQTLNKKKELSESGGLSKEKVKEQMLPLSIANRNRANTLEGYSVMNGEAELEDYLEHGHISRANVSKIYAVSDGMFHLIEHSDDPKKWEIMIHDMNEIGIEYYSDHLTCIESQDPLCEHYPRHKLSDDKSVVIIDFNVLGEGSKR</sequence>
<evidence type="ECO:0000259" key="1">
    <source>
        <dbReference type="Pfam" id="PF13672"/>
    </source>
</evidence>
<reference evidence="2 3" key="1">
    <citation type="submission" date="2018-11" db="EMBL/GenBank/DDBJ databases">
        <title>Complete genome sequence of Paenibacillus baekrokdamisoli strain KCTC 33723.</title>
        <authorList>
            <person name="Kang S.W."/>
            <person name="Lee K.C."/>
            <person name="Kim K.K."/>
            <person name="Kim J.S."/>
            <person name="Kim D.S."/>
            <person name="Ko S.H."/>
            <person name="Yang S.H."/>
            <person name="Lee J.S."/>
        </authorList>
    </citation>
    <scope>NUCLEOTIDE SEQUENCE [LARGE SCALE GENOMIC DNA]</scope>
    <source>
        <strain evidence="2 3">KCTC 33723</strain>
    </source>
</reference>
<dbReference type="Gene3D" id="3.60.40.10">
    <property type="entry name" value="PPM-type phosphatase domain"/>
    <property type="match status" value="1"/>
</dbReference>
<dbReference type="InterPro" id="IPR001932">
    <property type="entry name" value="PPM-type_phosphatase-like_dom"/>
</dbReference>
<evidence type="ECO:0000313" key="3">
    <source>
        <dbReference type="Proteomes" id="UP000275368"/>
    </source>
</evidence>